<keyword evidence="2 7" id="KW-0813">Transport</keyword>
<evidence type="ECO:0000256" key="6">
    <source>
        <dbReference type="ARBA" id="ARBA00023136"/>
    </source>
</evidence>
<dbReference type="PANTHER" id="PTHR43744">
    <property type="entry name" value="ABC TRANSPORTER PERMEASE PROTEIN MG189-RELATED-RELATED"/>
    <property type="match status" value="1"/>
</dbReference>
<dbReference type="GO" id="GO:0005886">
    <property type="term" value="C:plasma membrane"/>
    <property type="evidence" value="ECO:0007669"/>
    <property type="project" value="UniProtKB-SubCell"/>
</dbReference>
<organism evidence="9 10">
    <name type="scientific">Umezawaea endophytica</name>
    <dbReference type="NCBI Taxonomy" id="1654476"/>
    <lineage>
        <taxon>Bacteria</taxon>
        <taxon>Bacillati</taxon>
        <taxon>Actinomycetota</taxon>
        <taxon>Actinomycetes</taxon>
        <taxon>Pseudonocardiales</taxon>
        <taxon>Pseudonocardiaceae</taxon>
        <taxon>Umezawaea</taxon>
    </lineage>
</organism>
<keyword evidence="4 7" id="KW-0812">Transmembrane</keyword>
<dbReference type="CDD" id="cd06261">
    <property type="entry name" value="TM_PBP2"/>
    <property type="match status" value="1"/>
</dbReference>
<dbReference type="RefSeq" id="WP_259626819.1">
    <property type="nucleotide sequence ID" value="NZ_JANYMP010000017.1"/>
</dbReference>
<feature type="transmembrane region" description="Helical" evidence="7">
    <location>
        <begin position="88"/>
        <end position="112"/>
    </location>
</feature>
<sequence>MTDRGVLSSFDWRRGRVRGAARLAHTVLLVLLFLAGLGPVLWLAKSAITPTQDTLRDPLALWPNGFDFANLATAWTRVKIDEYFLNTVWIAAGAWLVQLLVATTAGFALSVLRPRYRKALTGVVLATLFVPAVVLLVPLYLTVVDLSMINTFWAVWLPAGANAFNILLVQRFFDNLPREVFEAARVDGAGPFRLFWSIVLPLSRPILGVVSVFAVIAAWKDFLWPMLVLPDPAVQPLSVRLPALQRFIELDVFLAALAISTVIPVALFLAFQRLFLNGGALSGAVKG</sequence>
<dbReference type="GO" id="GO:0055085">
    <property type="term" value="P:transmembrane transport"/>
    <property type="evidence" value="ECO:0007669"/>
    <property type="project" value="InterPro"/>
</dbReference>
<dbReference type="Gene3D" id="1.10.3720.10">
    <property type="entry name" value="MetI-like"/>
    <property type="match status" value="1"/>
</dbReference>
<evidence type="ECO:0000259" key="8">
    <source>
        <dbReference type="PROSITE" id="PS50928"/>
    </source>
</evidence>
<reference evidence="9" key="1">
    <citation type="submission" date="2022-08" db="EMBL/GenBank/DDBJ databases">
        <authorList>
            <person name="Tistechok S."/>
            <person name="Samborskyy M."/>
            <person name="Roman I."/>
        </authorList>
    </citation>
    <scope>NUCLEOTIDE SEQUENCE</scope>
    <source>
        <strain evidence="9">DSM 103496</strain>
    </source>
</reference>
<dbReference type="SUPFAM" id="SSF161098">
    <property type="entry name" value="MetI-like"/>
    <property type="match status" value="1"/>
</dbReference>
<evidence type="ECO:0000256" key="3">
    <source>
        <dbReference type="ARBA" id="ARBA00022475"/>
    </source>
</evidence>
<evidence type="ECO:0000313" key="9">
    <source>
        <dbReference type="EMBL" id="MCS7481332.1"/>
    </source>
</evidence>
<evidence type="ECO:0000256" key="1">
    <source>
        <dbReference type="ARBA" id="ARBA00004651"/>
    </source>
</evidence>
<name>A0A9X2VS38_9PSEU</name>
<proteinExistence type="inferred from homology"/>
<evidence type="ECO:0000256" key="5">
    <source>
        <dbReference type="ARBA" id="ARBA00022989"/>
    </source>
</evidence>
<evidence type="ECO:0000256" key="7">
    <source>
        <dbReference type="RuleBase" id="RU363032"/>
    </source>
</evidence>
<dbReference type="InterPro" id="IPR035906">
    <property type="entry name" value="MetI-like_sf"/>
</dbReference>
<gene>
    <name evidence="9" type="ORF">NZH93_31125</name>
</gene>
<evidence type="ECO:0000256" key="4">
    <source>
        <dbReference type="ARBA" id="ARBA00022692"/>
    </source>
</evidence>
<dbReference type="InterPro" id="IPR000515">
    <property type="entry name" value="MetI-like"/>
</dbReference>
<feature type="transmembrane region" description="Helical" evidence="7">
    <location>
        <begin position="119"/>
        <end position="141"/>
    </location>
</feature>
<comment type="caution">
    <text evidence="9">The sequence shown here is derived from an EMBL/GenBank/DDBJ whole genome shotgun (WGS) entry which is preliminary data.</text>
</comment>
<dbReference type="EMBL" id="JANYMP010000017">
    <property type="protein sequence ID" value="MCS7481332.1"/>
    <property type="molecule type" value="Genomic_DNA"/>
</dbReference>
<comment type="subcellular location">
    <subcellularLocation>
        <location evidence="1 7">Cell membrane</location>
        <topology evidence="1 7">Multi-pass membrane protein</topology>
    </subcellularLocation>
</comment>
<keyword evidence="3" id="KW-1003">Cell membrane</keyword>
<dbReference type="PANTHER" id="PTHR43744:SF12">
    <property type="entry name" value="ABC TRANSPORTER PERMEASE PROTEIN MG189-RELATED"/>
    <property type="match status" value="1"/>
</dbReference>
<feature type="domain" description="ABC transmembrane type-1" evidence="8">
    <location>
        <begin position="84"/>
        <end position="275"/>
    </location>
</feature>
<dbReference type="Pfam" id="PF00528">
    <property type="entry name" value="BPD_transp_1"/>
    <property type="match status" value="1"/>
</dbReference>
<feature type="transmembrane region" description="Helical" evidence="7">
    <location>
        <begin position="23"/>
        <end position="44"/>
    </location>
</feature>
<evidence type="ECO:0000313" key="10">
    <source>
        <dbReference type="Proteomes" id="UP001141259"/>
    </source>
</evidence>
<feature type="transmembrane region" description="Helical" evidence="7">
    <location>
        <begin position="153"/>
        <end position="173"/>
    </location>
</feature>
<dbReference type="PROSITE" id="PS50928">
    <property type="entry name" value="ABC_TM1"/>
    <property type="match status" value="1"/>
</dbReference>
<protein>
    <submittedName>
        <fullName evidence="9">Carbohydrate ABC transporter permease</fullName>
    </submittedName>
</protein>
<keyword evidence="5 7" id="KW-1133">Transmembrane helix</keyword>
<keyword evidence="10" id="KW-1185">Reference proteome</keyword>
<accession>A0A9X2VS38</accession>
<feature type="transmembrane region" description="Helical" evidence="7">
    <location>
        <begin position="252"/>
        <end position="271"/>
    </location>
</feature>
<dbReference type="AlphaFoldDB" id="A0A9X2VS38"/>
<keyword evidence="6 7" id="KW-0472">Membrane</keyword>
<evidence type="ECO:0000256" key="2">
    <source>
        <dbReference type="ARBA" id="ARBA00022448"/>
    </source>
</evidence>
<comment type="similarity">
    <text evidence="7">Belongs to the binding-protein-dependent transport system permease family.</text>
</comment>
<feature type="transmembrane region" description="Helical" evidence="7">
    <location>
        <begin position="194"/>
        <end position="219"/>
    </location>
</feature>
<dbReference type="Proteomes" id="UP001141259">
    <property type="component" value="Unassembled WGS sequence"/>
</dbReference>